<keyword evidence="5" id="KW-0732">Signal</keyword>
<feature type="signal peptide" evidence="5">
    <location>
        <begin position="1"/>
        <end position="28"/>
    </location>
</feature>
<keyword evidence="3 4" id="KW-0443">Lipid metabolism</keyword>
<keyword evidence="2 4" id="KW-0442">Lipid degradation</keyword>
<dbReference type="KEGG" id="abac:LuPra_05404"/>
<keyword evidence="1 4" id="KW-0378">Hydrolase</keyword>
<reference evidence="7 8" key="1">
    <citation type="journal article" date="2016" name="Genome Announc.">
        <title>First Complete Genome Sequence of a Subdivision 6 Acidobacterium Strain.</title>
        <authorList>
            <person name="Huang S."/>
            <person name="Vieira S."/>
            <person name="Bunk B."/>
            <person name="Riedel T."/>
            <person name="Sproer C."/>
            <person name="Overmann J."/>
        </authorList>
    </citation>
    <scope>NUCLEOTIDE SEQUENCE [LARGE SCALE GENOMIC DNA]</scope>
    <source>
        <strain evidence="8">DSM 100886 HEG_-6_39</strain>
    </source>
</reference>
<evidence type="ECO:0000256" key="5">
    <source>
        <dbReference type="SAM" id="SignalP"/>
    </source>
</evidence>
<accession>A0A143PU65</accession>
<dbReference type="Pfam" id="PF01734">
    <property type="entry name" value="Patatin"/>
    <property type="match status" value="1"/>
</dbReference>
<dbReference type="InterPro" id="IPR016035">
    <property type="entry name" value="Acyl_Trfase/lysoPLipase"/>
</dbReference>
<feature type="domain" description="PNPLA" evidence="6">
    <location>
        <begin position="62"/>
        <end position="253"/>
    </location>
</feature>
<gene>
    <name evidence="7" type="primary">rssA_2</name>
    <name evidence="7" type="ORF">LuPra_05404</name>
</gene>
<dbReference type="PANTHER" id="PTHR14226:SF29">
    <property type="entry name" value="NEUROPATHY TARGET ESTERASE SWS"/>
    <property type="match status" value="1"/>
</dbReference>
<feature type="active site" description="Nucleophile" evidence="4">
    <location>
        <position position="95"/>
    </location>
</feature>
<evidence type="ECO:0000256" key="2">
    <source>
        <dbReference type="ARBA" id="ARBA00022963"/>
    </source>
</evidence>
<dbReference type="Proteomes" id="UP000076079">
    <property type="component" value="Chromosome"/>
</dbReference>
<dbReference type="Gene3D" id="2.40.160.50">
    <property type="entry name" value="membrane protein fhac: a member of the omp85/tpsb transporter family"/>
    <property type="match status" value="1"/>
</dbReference>
<dbReference type="GO" id="GO:0016787">
    <property type="term" value="F:hydrolase activity"/>
    <property type="evidence" value="ECO:0007669"/>
    <property type="project" value="UniProtKB-UniRule"/>
</dbReference>
<evidence type="ECO:0000256" key="1">
    <source>
        <dbReference type="ARBA" id="ARBA00022801"/>
    </source>
</evidence>
<feature type="short sequence motif" description="GXSXG" evidence="4">
    <location>
        <begin position="93"/>
        <end position="97"/>
    </location>
</feature>
<evidence type="ECO:0000259" key="6">
    <source>
        <dbReference type="PROSITE" id="PS51635"/>
    </source>
</evidence>
<proteinExistence type="predicted"/>
<evidence type="ECO:0000313" key="7">
    <source>
        <dbReference type="EMBL" id="AMY12132.1"/>
    </source>
</evidence>
<dbReference type="PANTHER" id="PTHR14226">
    <property type="entry name" value="NEUROPATHY TARGET ESTERASE/SWISS CHEESE D.MELANOGASTER"/>
    <property type="match status" value="1"/>
</dbReference>
<dbReference type="CDD" id="cd07205">
    <property type="entry name" value="Pat_PNPLA6_PNPLA7_NTE1_like"/>
    <property type="match status" value="1"/>
</dbReference>
<reference evidence="8" key="2">
    <citation type="submission" date="2016-04" db="EMBL/GenBank/DDBJ databases">
        <title>First Complete Genome Sequence of a Subdivision 6 Acidobacterium.</title>
        <authorList>
            <person name="Huang S."/>
            <person name="Vieira S."/>
            <person name="Bunk B."/>
            <person name="Riedel T."/>
            <person name="Sproeer C."/>
            <person name="Overmann J."/>
        </authorList>
    </citation>
    <scope>NUCLEOTIDE SEQUENCE [LARGE SCALE GENOMIC DNA]</scope>
    <source>
        <strain evidence="8">DSM 100886 HEG_-6_39</strain>
    </source>
</reference>
<keyword evidence="8" id="KW-1185">Reference proteome</keyword>
<dbReference type="InterPro" id="IPR002641">
    <property type="entry name" value="PNPLA_dom"/>
</dbReference>
<dbReference type="GO" id="GO:0016042">
    <property type="term" value="P:lipid catabolic process"/>
    <property type="evidence" value="ECO:0007669"/>
    <property type="project" value="UniProtKB-UniRule"/>
</dbReference>
<dbReference type="Gene3D" id="3.40.1090.10">
    <property type="entry name" value="Cytosolic phospholipase A2 catalytic domain"/>
    <property type="match status" value="2"/>
</dbReference>
<dbReference type="OrthoDB" id="9770965at2"/>
<name>A0A143PU65_LUTPR</name>
<dbReference type="SUPFAM" id="SSF52151">
    <property type="entry name" value="FabD/lysophospholipase-like"/>
    <property type="match status" value="1"/>
</dbReference>
<organism evidence="7 8">
    <name type="scientific">Luteitalea pratensis</name>
    <dbReference type="NCBI Taxonomy" id="1855912"/>
    <lineage>
        <taxon>Bacteria</taxon>
        <taxon>Pseudomonadati</taxon>
        <taxon>Acidobacteriota</taxon>
        <taxon>Vicinamibacteria</taxon>
        <taxon>Vicinamibacterales</taxon>
        <taxon>Vicinamibacteraceae</taxon>
        <taxon>Luteitalea</taxon>
    </lineage>
</organism>
<protein>
    <submittedName>
        <fullName evidence="7">NTE family protein RssA</fullName>
    </submittedName>
</protein>
<comment type="caution">
    <text evidence="4">Lacks conserved residue(s) required for the propagation of feature annotation.</text>
</comment>
<dbReference type="PROSITE" id="PS51635">
    <property type="entry name" value="PNPLA"/>
    <property type="match status" value="1"/>
</dbReference>
<feature type="active site" description="Proton acceptor" evidence="4">
    <location>
        <position position="240"/>
    </location>
</feature>
<feature type="short sequence motif" description="DGA/G" evidence="4">
    <location>
        <begin position="240"/>
        <end position="242"/>
    </location>
</feature>
<evidence type="ECO:0000313" key="8">
    <source>
        <dbReference type="Proteomes" id="UP000076079"/>
    </source>
</evidence>
<dbReference type="RefSeq" id="WP_157899735.1">
    <property type="nucleotide sequence ID" value="NZ_CP015136.1"/>
</dbReference>
<evidence type="ECO:0000256" key="3">
    <source>
        <dbReference type="ARBA" id="ARBA00023098"/>
    </source>
</evidence>
<sequence length="767" mass="82838" precursor="true">MSIAYRRALAAAALAAGLLTVDDPGALAQEAGASVPVLSPTASSDVDGTNTATRASRRKVGLALGGGSARGFAHIGVLRWFEEHRIPIDYISGTSMGGLIAGAYASGMSPQDIQALMNAVDWDLMFIADSPYKYKTFRRKQDKRTYPSQLELGLKGGITLPGGLNPGQQIALLLDRIALSYADMASFDDLPTPFRCVATDLRNAEAVVLGRGSLAQAMRATMAIPGVFTPVNYENWLLVDGGALNNIPADVTKKMGADTVIAVNVAADAATEAQAGASLVALLGRTIDTMMTTSIRQSLKAADIIVDPDLVGLTSMDWRRSSDLAERGYAAAEALKDKLLPLAVDEATFDAFQAARQARRRNVTTGVPEFLTVTGVDAREEAFIKATLAPVLGIPLDDGAIVDRILTVTGSDRYEYLTYRPIEKDGKVGLEIRARPKPYGPPFLLVSPELTNVSSSSFSVNLGGRVVAYDWVGIGSEVRMDGVVGTRRALGFEVWRPLGKTPIFVAPRAYYQQAPRNGYVEERLVAEYRFTRAGGGLDLGIAAGRHAEVRLGVDIADVKGRIRIGSPLLPEIDGTEKFSSLSFVWDNQTSPVVPSKGHYIKNRLRYYFGAPEQTGGTIPIDSPQEFWQGEVTGSWFTRVRREDRFFVNYGIGSSFGDEPLINDFSLGGPLRLSAFNADELRSSNYILGGIGYLKKVGRLADVLGGNIYLGGWFESGSAHTDWDAMTYRSSVSFSGVMETLLGPVYMGTAFDFDGRFRYYIGIGPLFR</sequence>
<feature type="chain" id="PRO_5007511972" evidence="5">
    <location>
        <begin position="29"/>
        <end position="767"/>
    </location>
</feature>
<evidence type="ECO:0000256" key="4">
    <source>
        <dbReference type="PROSITE-ProRule" id="PRU01161"/>
    </source>
</evidence>
<dbReference type="InterPro" id="IPR050301">
    <property type="entry name" value="NTE"/>
</dbReference>
<dbReference type="EMBL" id="CP015136">
    <property type="protein sequence ID" value="AMY12132.1"/>
    <property type="molecule type" value="Genomic_DNA"/>
</dbReference>
<dbReference type="AlphaFoldDB" id="A0A143PU65"/>
<dbReference type="STRING" id="1855912.LuPra_05404"/>